<name>A0A645D735_9ZZZZ</name>
<dbReference type="InterPro" id="IPR037079">
    <property type="entry name" value="AF2212/PG0164-like_sf"/>
</dbReference>
<accession>A0A645D735</accession>
<dbReference type="InterPro" id="IPR015018">
    <property type="entry name" value="DUF1905"/>
</dbReference>
<sequence length="89" mass="10025">MNEKKYEFDAVIMKVPDIDGAYVEFPYDVKNEFGKGRVKVHAVFDGEEYDGSLVRMGTPGHIIGLKKDIRSKIGKQAGDTVHVVIQERN</sequence>
<organism evidence="1">
    <name type="scientific">bioreactor metagenome</name>
    <dbReference type="NCBI Taxonomy" id="1076179"/>
    <lineage>
        <taxon>unclassified sequences</taxon>
        <taxon>metagenomes</taxon>
        <taxon>ecological metagenomes</taxon>
    </lineage>
</organism>
<dbReference type="AlphaFoldDB" id="A0A645D735"/>
<dbReference type="Pfam" id="PF08922">
    <property type="entry name" value="DUF1905"/>
    <property type="match status" value="1"/>
</dbReference>
<dbReference type="Gene3D" id="2.40.30.100">
    <property type="entry name" value="AF2212/PG0164-like"/>
    <property type="match status" value="1"/>
</dbReference>
<protein>
    <recommendedName>
        <fullName evidence="2">DUF1905 domain-containing protein</fullName>
    </recommendedName>
</protein>
<evidence type="ECO:0008006" key="2">
    <source>
        <dbReference type="Google" id="ProtNLM"/>
    </source>
</evidence>
<dbReference type="SUPFAM" id="SSF141694">
    <property type="entry name" value="AF2212/PG0164-like"/>
    <property type="match status" value="1"/>
</dbReference>
<gene>
    <name evidence="1" type="ORF">SDC9_132138</name>
</gene>
<reference evidence="1" key="1">
    <citation type="submission" date="2019-08" db="EMBL/GenBank/DDBJ databases">
        <authorList>
            <person name="Kucharzyk K."/>
            <person name="Murdoch R.W."/>
            <person name="Higgins S."/>
            <person name="Loffler F."/>
        </authorList>
    </citation>
    <scope>NUCLEOTIDE SEQUENCE</scope>
</reference>
<comment type="caution">
    <text evidence="1">The sequence shown here is derived from an EMBL/GenBank/DDBJ whole genome shotgun (WGS) entry which is preliminary data.</text>
</comment>
<proteinExistence type="predicted"/>
<evidence type="ECO:0000313" key="1">
    <source>
        <dbReference type="EMBL" id="MPM85061.1"/>
    </source>
</evidence>
<dbReference type="EMBL" id="VSSQ01033463">
    <property type="protein sequence ID" value="MPM85061.1"/>
    <property type="molecule type" value="Genomic_DNA"/>
</dbReference>